<dbReference type="AlphaFoldDB" id="R9I725"/>
<dbReference type="SUPFAM" id="SSF54001">
    <property type="entry name" value="Cysteine proteinases"/>
    <property type="match status" value="1"/>
</dbReference>
<keyword evidence="4" id="KW-0378">Hydrolase</keyword>
<name>R9I725_9BACT</name>
<comment type="caution">
    <text evidence="9">The sequence shown here is derived from an EMBL/GenBank/DDBJ whole genome shotgun (WGS) entry which is preliminary data.</text>
</comment>
<evidence type="ECO:0000256" key="3">
    <source>
        <dbReference type="ARBA" id="ARBA00022729"/>
    </source>
</evidence>
<protein>
    <recommendedName>
        <fullName evidence="6">Spi protease inhibitor domain-containing protein</fullName>
    </recommendedName>
</protein>
<evidence type="ECO:0000313" key="10">
    <source>
        <dbReference type="EMBL" id="EOS09841.1"/>
    </source>
</evidence>
<dbReference type="PATRIC" id="fig|1235788.3.peg.3476"/>
<accession>R9I725</accession>
<evidence type="ECO:0000256" key="4">
    <source>
        <dbReference type="ARBA" id="ARBA00022801"/>
    </source>
</evidence>
<dbReference type="InterPro" id="IPR000200">
    <property type="entry name" value="Peptidase_C10"/>
</dbReference>
<dbReference type="HOGENOM" id="CLU_663677_0_0_10"/>
<dbReference type="InterPro" id="IPR038765">
    <property type="entry name" value="Papain-like_cys_pep_sf"/>
</dbReference>
<evidence type="ECO:0000256" key="2">
    <source>
        <dbReference type="ARBA" id="ARBA00022670"/>
    </source>
</evidence>
<dbReference type="Proteomes" id="UP000014200">
    <property type="component" value="Unassembled WGS sequence"/>
</dbReference>
<evidence type="ECO:0000313" key="11">
    <source>
        <dbReference type="Proteomes" id="UP000014200"/>
    </source>
</evidence>
<dbReference type="Pfam" id="PF13734">
    <property type="entry name" value="Inhibitor_I69"/>
    <property type="match status" value="1"/>
</dbReference>
<sequence length="446" mass="50112">MIKPIKIGCLIISLALLSCSNDGLEDIIPSDNQTNEVKLPQTKMSNKQALLYANMLANVNDGETGTPNSRSATDNRSVSDVQYYVEEGDTVIYVFNYGQNQGYIMLGADNSSYPILAQSKEGRLDLDDIEGDSYLKVFIESNAQRIKEEIYKPENTNTEYYEDWADLGKDGYEYIIEVADDEPSAPLSRGSGRRKSSSGKASIYPYTGKDLDFWCQKGGYNMSAKNLACIGCPAIAIGMLLYDSSERLTGRLTSTVPSFSYMDKADIQNLTTENSLSKRLRQIADSIPYYNWGAYKDAMSGATPQNILTGLHKIGFTKATISSYNFETLYSQLSFKGINYFGNEQDYNRGVLLYGYNNSGGHIWFCDGYYEQSFKVTKKFIGIKVKSWTEYDDRLYMNWGWGKDNGNGWYAANESVWTTLEGSKQNITYKTNPGMFINLSTYVSPR</sequence>
<reference evidence="9 11" key="1">
    <citation type="submission" date="2013-04" db="EMBL/GenBank/DDBJ databases">
        <title>The Genome Sequence of Bacteroides massiliensis dnLKV3.</title>
        <authorList>
            <consortium name="The Broad Institute Genomics Platform"/>
            <consortium name="The Broad Institute Genome Sequencing Center for Infectious Disease"/>
            <person name="Earl A."/>
            <person name="Xavier R."/>
            <person name="Kuhn K."/>
            <person name="Stappenbeck T."/>
            <person name="Walker B."/>
            <person name="Young S."/>
            <person name="Zeng Q."/>
            <person name="Gargeya S."/>
            <person name="Fitzgerald M."/>
            <person name="Haas B."/>
            <person name="Abouelleil A."/>
            <person name="Allen A.W."/>
            <person name="Alvarado L."/>
            <person name="Arachchi H.M."/>
            <person name="Berlin A.M."/>
            <person name="Chapman S.B."/>
            <person name="Gainer-Dewar J."/>
            <person name="Goldberg J."/>
            <person name="Griggs A."/>
            <person name="Gujja S."/>
            <person name="Hansen M."/>
            <person name="Howarth C."/>
            <person name="Imamovic A."/>
            <person name="Ireland A."/>
            <person name="Larimer J."/>
            <person name="McCowan C."/>
            <person name="Murphy C."/>
            <person name="Pearson M."/>
            <person name="Poon T.W."/>
            <person name="Priest M."/>
            <person name="Roberts A."/>
            <person name="Saif S."/>
            <person name="Shea T."/>
            <person name="Sisk P."/>
            <person name="Sykes S."/>
            <person name="Wortman J."/>
            <person name="Nusbaum C."/>
            <person name="Birren B."/>
        </authorList>
    </citation>
    <scope>NUCLEOTIDE SEQUENCE [LARGE SCALE GENOMIC DNA]</scope>
    <source>
        <strain evidence="9">DnLKV3</strain>
        <strain evidence="11">dnLKV3</strain>
    </source>
</reference>
<dbReference type="EMBL" id="ASSP01000021">
    <property type="protein sequence ID" value="EOS09841.1"/>
    <property type="molecule type" value="Genomic_DNA"/>
</dbReference>
<dbReference type="GO" id="GO:0006508">
    <property type="term" value="P:proteolysis"/>
    <property type="evidence" value="ECO:0007669"/>
    <property type="project" value="UniProtKB-KW"/>
</dbReference>
<feature type="domain" description="Spi protease inhibitor" evidence="6">
    <location>
        <begin position="47"/>
        <end position="145"/>
    </location>
</feature>
<dbReference type="STRING" id="1235788.C802_03394"/>
<keyword evidence="5" id="KW-0788">Thiol protease</keyword>
<dbReference type="InterPro" id="IPR044934">
    <property type="entry name" value="Streptopain_sf"/>
</dbReference>
<evidence type="ECO:0000256" key="5">
    <source>
        <dbReference type="ARBA" id="ARBA00022807"/>
    </source>
</evidence>
<dbReference type="EMBL" id="ASSP01000035">
    <property type="protein sequence ID" value="EOS07429.1"/>
    <property type="molecule type" value="Genomic_DNA"/>
</dbReference>
<gene>
    <name evidence="10" type="ORF">C802_03394</name>
    <name evidence="9" type="ORF">C802_03890</name>
    <name evidence="8" type="ORF">C802_04442</name>
    <name evidence="7" type="ORF">C802_04620</name>
</gene>
<dbReference type="RefSeq" id="WP_016277679.1">
    <property type="nucleotide sequence ID" value="NZ_KE159495.1"/>
</dbReference>
<dbReference type="InterPro" id="IPR025896">
    <property type="entry name" value="Spi_Prtas-inh"/>
</dbReference>
<organism evidence="9 11">
    <name type="scientific">Phocaeicola sartorii</name>
    <dbReference type="NCBI Taxonomy" id="671267"/>
    <lineage>
        <taxon>Bacteria</taxon>
        <taxon>Pseudomonadati</taxon>
        <taxon>Bacteroidota</taxon>
        <taxon>Bacteroidia</taxon>
        <taxon>Bacteroidales</taxon>
        <taxon>Bacteroidaceae</taxon>
        <taxon>Phocaeicola</taxon>
    </lineage>
</organism>
<evidence type="ECO:0000313" key="9">
    <source>
        <dbReference type="EMBL" id="EOS09145.1"/>
    </source>
</evidence>
<evidence type="ECO:0000256" key="1">
    <source>
        <dbReference type="ARBA" id="ARBA00009693"/>
    </source>
</evidence>
<dbReference type="GO" id="GO:0008234">
    <property type="term" value="F:cysteine-type peptidase activity"/>
    <property type="evidence" value="ECO:0007669"/>
    <property type="project" value="UniProtKB-KW"/>
</dbReference>
<evidence type="ECO:0000313" key="8">
    <source>
        <dbReference type="EMBL" id="EOS08074.1"/>
    </source>
</evidence>
<dbReference type="EMBL" id="ASSP01000024">
    <property type="protein sequence ID" value="EOS09145.1"/>
    <property type="molecule type" value="Genomic_DNA"/>
</dbReference>
<dbReference type="Pfam" id="PF01640">
    <property type="entry name" value="Peptidase_C10"/>
    <property type="match status" value="1"/>
</dbReference>
<proteinExistence type="inferred from homology"/>
<keyword evidence="11" id="KW-1185">Reference proteome</keyword>
<keyword evidence="2" id="KW-0645">Protease</keyword>
<keyword evidence="3" id="KW-0732">Signal</keyword>
<dbReference type="EMBL" id="ASSP01000033">
    <property type="protein sequence ID" value="EOS08074.1"/>
    <property type="molecule type" value="Genomic_DNA"/>
</dbReference>
<evidence type="ECO:0000259" key="6">
    <source>
        <dbReference type="Pfam" id="PF13734"/>
    </source>
</evidence>
<dbReference type="Gene3D" id="3.90.70.50">
    <property type="entry name" value="Peptidase C10, streptopain"/>
    <property type="match status" value="2"/>
</dbReference>
<dbReference type="OrthoDB" id="2235251at2"/>
<dbReference type="PROSITE" id="PS51257">
    <property type="entry name" value="PROKAR_LIPOPROTEIN"/>
    <property type="match status" value="1"/>
</dbReference>
<comment type="similarity">
    <text evidence="1">Belongs to the peptidase C10 family.</text>
</comment>
<evidence type="ECO:0000313" key="7">
    <source>
        <dbReference type="EMBL" id="EOS07429.1"/>
    </source>
</evidence>